<feature type="domain" description="Ubiquitin-like" evidence="1">
    <location>
        <begin position="12"/>
        <end position="86"/>
    </location>
</feature>
<dbReference type="Pfam" id="PF00240">
    <property type="entry name" value="ubiquitin"/>
    <property type="match status" value="1"/>
</dbReference>
<gene>
    <name evidence="2" type="ORF">SACU0126_LOCUS36037</name>
</gene>
<evidence type="ECO:0000259" key="1">
    <source>
        <dbReference type="PROSITE" id="PS50053"/>
    </source>
</evidence>
<dbReference type="InterPro" id="IPR029071">
    <property type="entry name" value="Ubiquitin-like_domsf"/>
</dbReference>
<protein>
    <recommendedName>
        <fullName evidence="1">Ubiquitin-like domain-containing protein</fullName>
    </recommendedName>
</protein>
<dbReference type="SUPFAM" id="SSF54236">
    <property type="entry name" value="Ubiquitin-like"/>
    <property type="match status" value="1"/>
</dbReference>
<name>A0A7S3U7Z7_9SPIT</name>
<evidence type="ECO:0000313" key="2">
    <source>
        <dbReference type="EMBL" id="CAE0604270.1"/>
    </source>
</evidence>
<proteinExistence type="predicted"/>
<dbReference type="InterPro" id="IPR000626">
    <property type="entry name" value="Ubiquitin-like_dom"/>
</dbReference>
<accession>A0A7S3U7Z7</accession>
<dbReference type="EMBL" id="HBIQ01113634">
    <property type="protein sequence ID" value="CAE0604270.1"/>
    <property type="molecule type" value="Transcribed_RNA"/>
</dbReference>
<dbReference type="AlphaFoldDB" id="A0A7S3U7Z7"/>
<organism evidence="2">
    <name type="scientific">Strombidinopsis acuminata</name>
    <dbReference type="NCBI Taxonomy" id="141414"/>
    <lineage>
        <taxon>Eukaryota</taxon>
        <taxon>Sar</taxon>
        <taxon>Alveolata</taxon>
        <taxon>Ciliophora</taxon>
        <taxon>Intramacronucleata</taxon>
        <taxon>Spirotrichea</taxon>
        <taxon>Choreotrichia</taxon>
        <taxon>Choreotrichida</taxon>
        <taxon>Strombidinopsidae</taxon>
        <taxon>Strombidinopsis</taxon>
    </lineage>
</organism>
<sequence length="112" mass="12833">MASAAHTPQDSMHLRIKRQGTTFFMLCYPEQNVIEARTKIGQMIERDVANFRLMYKGMILEDEATIRAQQISSNDVVYLVYKIDGSEQFEKEALDDLDRLHAEFEAKSKGAS</sequence>
<dbReference type="CDD" id="cd17039">
    <property type="entry name" value="Ubl_ubiquitin_like"/>
    <property type="match status" value="1"/>
</dbReference>
<dbReference type="PROSITE" id="PS50053">
    <property type="entry name" value="UBIQUITIN_2"/>
    <property type="match status" value="1"/>
</dbReference>
<dbReference type="PANTHER" id="PTHR47725:SF2">
    <property type="entry name" value="UBIQUITIN-LIKE DOMAIN-CONTAINING PROTEIN"/>
    <property type="match status" value="1"/>
</dbReference>
<dbReference type="SMART" id="SM00213">
    <property type="entry name" value="UBQ"/>
    <property type="match status" value="1"/>
</dbReference>
<dbReference type="PANTHER" id="PTHR47725">
    <property type="entry name" value="OS03G0364000 PROTEIN"/>
    <property type="match status" value="1"/>
</dbReference>
<dbReference type="Gene3D" id="3.10.20.90">
    <property type="entry name" value="Phosphatidylinositol 3-kinase Catalytic Subunit, Chain A, domain 1"/>
    <property type="match status" value="1"/>
</dbReference>
<reference evidence="2" key="1">
    <citation type="submission" date="2021-01" db="EMBL/GenBank/DDBJ databases">
        <authorList>
            <person name="Corre E."/>
            <person name="Pelletier E."/>
            <person name="Niang G."/>
            <person name="Scheremetjew M."/>
            <person name="Finn R."/>
            <person name="Kale V."/>
            <person name="Holt S."/>
            <person name="Cochrane G."/>
            <person name="Meng A."/>
            <person name="Brown T."/>
            <person name="Cohen L."/>
        </authorList>
    </citation>
    <scope>NUCLEOTIDE SEQUENCE</scope>
    <source>
        <strain evidence="2">SPMC142</strain>
    </source>
</reference>